<keyword evidence="3" id="KW-0067">ATP-binding</keyword>
<gene>
    <name evidence="6" type="primary">tadA</name>
    <name evidence="6" type="ORF">H0A68_08950</name>
</gene>
<dbReference type="PANTHER" id="PTHR30258:SF1">
    <property type="entry name" value="PROTEIN TRANSPORT PROTEIN HOFB HOMOLOG"/>
    <property type="match status" value="1"/>
</dbReference>
<evidence type="ECO:0000256" key="1">
    <source>
        <dbReference type="ARBA" id="ARBA00006611"/>
    </source>
</evidence>
<evidence type="ECO:0000256" key="4">
    <source>
        <dbReference type="SAM" id="MobiDB-lite"/>
    </source>
</evidence>
<name>A0A853FAN8_9BURK</name>
<evidence type="ECO:0000313" key="6">
    <source>
        <dbReference type="EMBL" id="NYT36999.1"/>
    </source>
</evidence>
<dbReference type="AlphaFoldDB" id="A0A853FAN8"/>
<keyword evidence="2" id="KW-0547">Nucleotide-binding</keyword>
<dbReference type="Proteomes" id="UP000580517">
    <property type="component" value="Unassembled WGS sequence"/>
</dbReference>
<dbReference type="Gene3D" id="3.40.50.300">
    <property type="entry name" value="P-loop containing nucleotide triphosphate hydrolases"/>
    <property type="match status" value="1"/>
</dbReference>
<dbReference type="GO" id="GO:0005524">
    <property type="term" value="F:ATP binding"/>
    <property type="evidence" value="ECO:0007669"/>
    <property type="project" value="UniProtKB-KW"/>
</dbReference>
<protein>
    <submittedName>
        <fullName evidence="6">Flp pilus assembly complex ATPase component TadA</fullName>
    </submittedName>
</protein>
<keyword evidence="7" id="KW-1185">Reference proteome</keyword>
<evidence type="ECO:0000259" key="5">
    <source>
        <dbReference type="Pfam" id="PF00437"/>
    </source>
</evidence>
<dbReference type="EMBL" id="JACCEW010000002">
    <property type="protein sequence ID" value="NYT36999.1"/>
    <property type="molecule type" value="Genomic_DNA"/>
</dbReference>
<evidence type="ECO:0000256" key="3">
    <source>
        <dbReference type="ARBA" id="ARBA00022840"/>
    </source>
</evidence>
<proteinExistence type="inferred from homology"/>
<comment type="similarity">
    <text evidence="1">Belongs to the GSP E family.</text>
</comment>
<dbReference type="InterPro" id="IPR001482">
    <property type="entry name" value="T2SS/T4SS_dom"/>
</dbReference>
<dbReference type="Pfam" id="PF00437">
    <property type="entry name" value="T2SSE"/>
    <property type="match status" value="1"/>
</dbReference>
<dbReference type="SUPFAM" id="SSF52540">
    <property type="entry name" value="P-loop containing nucleoside triphosphate hydrolases"/>
    <property type="match status" value="1"/>
</dbReference>
<dbReference type="RefSeq" id="WP_167668889.1">
    <property type="nucleotide sequence ID" value="NZ_JACCEW010000002.1"/>
</dbReference>
<accession>A0A853FAN8</accession>
<evidence type="ECO:0000256" key="2">
    <source>
        <dbReference type="ARBA" id="ARBA00022741"/>
    </source>
</evidence>
<dbReference type="InterPro" id="IPR027417">
    <property type="entry name" value="P-loop_NTPase"/>
</dbReference>
<evidence type="ECO:0000313" key="7">
    <source>
        <dbReference type="Proteomes" id="UP000580517"/>
    </source>
</evidence>
<feature type="compositionally biased region" description="Basic residues" evidence="4">
    <location>
        <begin position="1"/>
        <end position="11"/>
    </location>
</feature>
<dbReference type="GO" id="GO:0016887">
    <property type="term" value="F:ATP hydrolysis activity"/>
    <property type="evidence" value="ECO:0007669"/>
    <property type="project" value="TreeGrafter"/>
</dbReference>
<comment type="caution">
    <text evidence="6">The sequence shown here is derived from an EMBL/GenBank/DDBJ whole genome shotgun (WGS) entry which is preliminary data.</text>
</comment>
<dbReference type="PANTHER" id="PTHR30258">
    <property type="entry name" value="TYPE II SECRETION SYSTEM PROTEIN GSPE-RELATED"/>
    <property type="match status" value="1"/>
</dbReference>
<feature type="domain" description="Bacterial type II secretion system protein E" evidence="5">
    <location>
        <begin position="153"/>
        <end position="509"/>
    </location>
</feature>
<reference evidence="6 7" key="1">
    <citation type="submission" date="2020-07" db="EMBL/GenBank/DDBJ databases">
        <title>Taxonomic revisions and descriptions of new bacterial species based on genomic comparisons in the high-G+C-content subgroup of the family Alcaligenaceae.</title>
        <authorList>
            <person name="Szabo A."/>
            <person name="Felfoldi T."/>
        </authorList>
    </citation>
    <scope>NUCLEOTIDE SEQUENCE [LARGE SCALE GENOMIC DNA]</scope>
    <source>
        <strain evidence="6 7">DSM 25264</strain>
    </source>
</reference>
<dbReference type="GO" id="GO:0005886">
    <property type="term" value="C:plasma membrane"/>
    <property type="evidence" value="ECO:0007669"/>
    <property type="project" value="TreeGrafter"/>
</dbReference>
<sequence>MIRRYLRRRRPATGLSGSSDIQPRFNTADAVVLPNSEALLAMQPGALRALTAELGLEMLSGRLAPVLLESGDVALFALAEHVAGDQAEEVLRRVKANGYLTASPQRYVVTAPMLQAVLRGQGMVAGRQSIADVPDPSRPALGGAFHDLVSWGVRHGATDIHLNVHRDREVSEVRYTIDGRYVQPDCFKGIATSVLLDMLSVAWMDIRGGNGAVFDPGREQQGVMALNIDGAPCRARWSSLAAESGPSVCLRLLSSRGNMLAKSLDGLGYLPDQTAQIQRALNAEGGAVIFAGAVGAGKSTTLAVLLHGLAQHRKVVTIEDPVEYAIPGAIQNSIARDLGHAAHEAYAAKLRAVKRSAAHDVLLGEIRDRETGRAFMDLASSGVNVYATVHALSADLIPARLASDFIGVSKDFLATPGMLRLLVYQALIPALCQRCAQPADRLLAGAPGADGQNRCGRYWQRWLDILCQLYERSTDTLRIRNPEGCEACSLGKPVELRGYEGHTLAAEVVEPAMACAPEMSAMACAVDKAFAGMVDPRDVEPRFRAFETELIVAKKAGRHSPHVGHPAVLDWPGLPMARTAVPASRLEHT</sequence>
<feature type="region of interest" description="Disordered" evidence="4">
    <location>
        <begin position="1"/>
        <end position="21"/>
    </location>
</feature>
<dbReference type="Gene3D" id="3.30.450.90">
    <property type="match status" value="1"/>
</dbReference>
<organism evidence="6 7">
    <name type="scientific">Allopusillimonas soli</name>
    <dbReference type="NCBI Taxonomy" id="659016"/>
    <lineage>
        <taxon>Bacteria</taxon>
        <taxon>Pseudomonadati</taxon>
        <taxon>Pseudomonadota</taxon>
        <taxon>Betaproteobacteria</taxon>
        <taxon>Burkholderiales</taxon>
        <taxon>Alcaligenaceae</taxon>
        <taxon>Allopusillimonas</taxon>
    </lineage>
</organism>